<evidence type="ECO:0000256" key="9">
    <source>
        <dbReference type="ARBA" id="ARBA00023242"/>
    </source>
</evidence>
<proteinExistence type="inferred from homology"/>
<dbReference type="PANTHER" id="PTHR20934">
    <property type="entry name" value="TRANSCRIPTION ELONGATION FACTOR 1 HOMOLOG"/>
    <property type="match status" value="1"/>
</dbReference>
<dbReference type="PANTHER" id="PTHR20934:SF0">
    <property type="entry name" value="TRANSCRIPTION ELONGATION FACTOR 1 HOMOLOG"/>
    <property type="match status" value="1"/>
</dbReference>
<dbReference type="STRING" id="329046.A0A1Y2CEA3"/>
<feature type="non-terminal residue" evidence="11">
    <location>
        <position position="75"/>
    </location>
</feature>
<dbReference type="GO" id="GO:0008270">
    <property type="term" value="F:zinc ion binding"/>
    <property type="evidence" value="ECO:0007669"/>
    <property type="project" value="UniProtKB-KW"/>
</dbReference>
<dbReference type="AlphaFoldDB" id="A0A1Y2CEA3"/>
<keyword evidence="6 10" id="KW-0862">Zinc</keyword>
<organism evidence="11 12">
    <name type="scientific">Rhizoclosmatium globosum</name>
    <dbReference type="NCBI Taxonomy" id="329046"/>
    <lineage>
        <taxon>Eukaryota</taxon>
        <taxon>Fungi</taxon>
        <taxon>Fungi incertae sedis</taxon>
        <taxon>Chytridiomycota</taxon>
        <taxon>Chytridiomycota incertae sedis</taxon>
        <taxon>Chytridiomycetes</taxon>
        <taxon>Chytridiales</taxon>
        <taxon>Chytriomycetaceae</taxon>
        <taxon>Rhizoclosmatium</taxon>
    </lineage>
</organism>
<evidence type="ECO:0000256" key="6">
    <source>
        <dbReference type="ARBA" id="ARBA00022833"/>
    </source>
</evidence>
<gene>
    <name evidence="11" type="ORF">BCR33DRAFT_648143</name>
</gene>
<reference evidence="11 12" key="1">
    <citation type="submission" date="2016-07" db="EMBL/GenBank/DDBJ databases">
        <title>Pervasive Adenine N6-methylation of Active Genes in Fungi.</title>
        <authorList>
            <consortium name="DOE Joint Genome Institute"/>
            <person name="Mondo S.J."/>
            <person name="Dannebaum R.O."/>
            <person name="Kuo R.C."/>
            <person name="Labutti K."/>
            <person name="Haridas S."/>
            <person name="Kuo A."/>
            <person name="Salamov A."/>
            <person name="Ahrendt S.R."/>
            <person name="Lipzen A."/>
            <person name="Sullivan W."/>
            <person name="Andreopoulos W.B."/>
            <person name="Clum A."/>
            <person name="Lindquist E."/>
            <person name="Daum C."/>
            <person name="Ramamoorthy G.K."/>
            <person name="Gryganskyi A."/>
            <person name="Culley D."/>
            <person name="Magnuson J.K."/>
            <person name="James T.Y."/>
            <person name="O'Malley M.A."/>
            <person name="Stajich J.E."/>
            <person name="Spatafora J.W."/>
            <person name="Visel A."/>
            <person name="Grigoriev I.V."/>
        </authorList>
    </citation>
    <scope>NUCLEOTIDE SEQUENCE [LARGE SCALE GENOMIC DNA]</scope>
    <source>
        <strain evidence="11 12">JEL800</strain>
    </source>
</reference>
<dbReference type="SUPFAM" id="SSF57783">
    <property type="entry name" value="Zinc beta-ribbon"/>
    <property type="match status" value="1"/>
</dbReference>
<evidence type="ECO:0000256" key="8">
    <source>
        <dbReference type="ARBA" id="ARBA00023163"/>
    </source>
</evidence>
<protein>
    <recommendedName>
        <fullName evidence="10">Transcription elongation factor 1 homolog</fullName>
    </recommendedName>
</protein>
<evidence type="ECO:0000313" key="12">
    <source>
        <dbReference type="Proteomes" id="UP000193642"/>
    </source>
</evidence>
<keyword evidence="8 10" id="KW-0804">Transcription</keyword>
<evidence type="ECO:0000256" key="2">
    <source>
        <dbReference type="ARBA" id="ARBA00004123"/>
    </source>
</evidence>
<feature type="non-terminal residue" evidence="11">
    <location>
        <position position="1"/>
    </location>
</feature>
<dbReference type="Proteomes" id="UP000193642">
    <property type="component" value="Unassembled WGS sequence"/>
</dbReference>
<dbReference type="EMBL" id="MCGO01000020">
    <property type="protein sequence ID" value="ORY45217.1"/>
    <property type="molecule type" value="Genomic_DNA"/>
</dbReference>
<keyword evidence="4 10" id="KW-0479">Metal-binding</keyword>
<dbReference type="OrthoDB" id="445983at2759"/>
<evidence type="ECO:0000256" key="10">
    <source>
        <dbReference type="RuleBase" id="RU364033"/>
    </source>
</evidence>
<comment type="subcellular location">
    <subcellularLocation>
        <location evidence="2 10">Nucleus</location>
    </subcellularLocation>
</comment>
<comment type="function">
    <text evidence="1 10">Transcription elongation factor implicated in the maintenance of proper chromatin structure in actively transcribed regions.</text>
</comment>
<evidence type="ECO:0000256" key="3">
    <source>
        <dbReference type="ARBA" id="ARBA00009730"/>
    </source>
</evidence>
<keyword evidence="9 10" id="KW-0539">Nucleus</keyword>
<evidence type="ECO:0000256" key="4">
    <source>
        <dbReference type="ARBA" id="ARBA00022723"/>
    </source>
</evidence>
<comment type="caution">
    <text evidence="11">The sequence shown here is derived from an EMBL/GenBank/DDBJ whole genome shotgun (WGS) entry which is preliminary data.</text>
</comment>
<keyword evidence="12" id="KW-1185">Reference proteome</keyword>
<name>A0A1Y2CEA3_9FUNG</name>
<comment type="similarity">
    <text evidence="3 10">Belongs to the ELOF1 family.</text>
</comment>
<dbReference type="GO" id="GO:0000993">
    <property type="term" value="F:RNA polymerase II complex binding"/>
    <property type="evidence" value="ECO:0007669"/>
    <property type="project" value="EnsemblFungi"/>
</dbReference>
<dbReference type="GO" id="GO:0008023">
    <property type="term" value="C:transcription elongation factor complex"/>
    <property type="evidence" value="ECO:0007669"/>
    <property type="project" value="EnsemblFungi"/>
</dbReference>
<dbReference type="InterPro" id="IPR038567">
    <property type="entry name" value="T_Elf1_sf"/>
</dbReference>
<sequence length="75" mass="8661">LGKRKSSKKPQAKIKLKLEKDFTCMQCNHEMSVQIRIDKNNQVGHLECKKCGVTFQSKTNYLSEPIDVYSDWVDA</sequence>
<evidence type="ECO:0000256" key="5">
    <source>
        <dbReference type="ARBA" id="ARBA00022771"/>
    </source>
</evidence>
<dbReference type="GO" id="GO:0045815">
    <property type="term" value="P:transcription initiation-coupled chromatin remodeling"/>
    <property type="evidence" value="ECO:0007669"/>
    <property type="project" value="EnsemblFungi"/>
</dbReference>
<accession>A0A1Y2CEA3</accession>
<dbReference type="Pfam" id="PF05129">
    <property type="entry name" value="Zn_ribbon_Elf1"/>
    <property type="match status" value="1"/>
</dbReference>
<evidence type="ECO:0000256" key="1">
    <source>
        <dbReference type="ARBA" id="ARBA00003357"/>
    </source>
</evidence>
<dbReference type="FunFam" id="2.20.25.190:FF:000001">
    <property type="entry name" value="Transcription elongation factor 1 homolog"/>
    <property type="match status" value="1"/>
</dbReference>
<dbReference type="Gene3D" id="2.20.25.190">
    <property type="match status" value="1"/>
</dbReference>
<keyword evidence="5 10" id="KW-0863">Zinc-finger</keyword>
<evidence type="ECO:0000313" key="11">
    <source>
        <dbReference type="EMBL" id="ORY45217.1"/>
    </source>
</evidence>
<dbReference type="InterPro" id="IPR007808">
    <property type="entry name" value="Elf1"/>
</dbReference>
<dbReference type="GO" id="GO:0006368">
    <property type="term" value="P:transcription elongation by RNA polymerase II"/>
    <property type="evidence" value="ECO:0007669"/>
    <property type="project" value="EnsemblFungi"/>
</dbReference>
<keyword evidence="7 10" id="KW-0805">Transcription regulation</keyword>
<evidence type="ECO:0000256" key="7">
    <source>
        <dbReference type="ARBA" id="ARBA00023015"/>
    </source>
</evidence>